<evidence type="ECO:0000259" key="1">
    <source>
        <dbReference type="Pfam" id="PF18962"/>
    </source>
</evidence>
<dbReference type="InterPro" id="IPR026444">
    <property type="entry name" value="Secre_tail"/>
</dbReference>
<dbReference type="Pfam" id="PF18962">
    <property type="entry name" value="Por_Secre_tail"/>
    <property type="match status" value="1"/>
</dbReference>
<organism evidence="2">
    <name type="scientific">candidate division WOR-3 bacterium</name>
    <dbReference type="NCBI Taxonomy" id="2052148"/>
    <lineage>
        <taxon>Bacteria</taxon>
        <taxon>Bacteria division WOR-3</taxon>
    </lineage>
</organism>
<name>A0A7V0Z7V6_UNCW3</name>
<proteinExistence type="predicted"/>
<feature type="domain" description="Secretion system C-terminal sorting" evidence="1">
    <location>
        <begin position="70"/>
        <end position="144"/>
    </location>
</feature>
<gene>
    <name evidence="2" type="ORF">ENP86_11635</name>
</gene>
<dbReference type="AlphaFoldDB" id="A0A7V0Z7V6"/>
<accession>A0A7V0Z7V6</accession>
<dbReference type="EMBL" id="DSKY01000022">
    <property type="protein sequence ID" value="HDY60175.1"/>
    <property type="molecule type" value="Genomic_DNA"/>
</dbReference>
<evidence type="ECO:0000313" key="2">
    <source>
        <dbReference type="EMBL" id="HDY60175.1"/>
    </source>
</evidence>
<dbReference type="GO" id="GO:0006508">
    <property type="term" value="P:proteolysis"/>
    <property type="evidence" value="ECO:0007669"/>
    <property type="project" value="InterPro"/>
</dbReference>
<comment type="caution">
    <text evidence="2">The sequence shown here is derived from an EMBL/GenBank/DDBJ whole genome shotgun (WGS) entry which is preliminary data.</text>
</comment>
<protein>
    <submittedName>
        <fullName evidence="2">T9SS type A sorting domain-containing protein</fullName>
    </submittedName>
</protein>
<reference evidence="2" key="1">
    <citation type="journal article" date="2020" name="mSystems">
        <title>Genome- and Community-Level Interaction Insights into Carbon Utilization and Element Cycling Functions of Hydrothermarchaeota in Hydrothermal Sediment.</title>
        <authorList>
            <person name="Zhou Z."/>
            <person name="Liu Y."/>
            <person name="Xu W."/>
            <person name="Pan J."/>
            <person name="Luo Z.H."/>
            <person name="Li M."/>
        </authorList>
    </citation>
    <scope>NUCLEOTIDE SEQUENCE [LARGE SCALE GENOMIC DNA]</scope>
    <source>
        <strain evidence="2">SpSt-258</strain>
    </source>
</reference>
<dbReference type="NCBIfam" id="TIGR04183">
    <property type="entry name" value="Por_Secre_tail"/>
    <property type="match status" value="1"/>
</dbReference>
<sequence length="147" mass="17364">MLDKNPNLTVQELYDYLRNYCDQPPQGAPYPNNNYGWGRVNVWRSLQAVPVGIKEKIKEDLTAEEYLTVMPNPARDNLFFFIHSNNIKDYQLRIYDITGRIVAEVPFKMGDRIINWNRDKAMLKDGIYFVALNREGRIITRKFVLKY</sequence>
<dbReference type="GO" id="GO:0004252">
    <property type="term" value="F:serine-type endopeptidase activity"/>
    <property type="evidence" value="ECO:0007669"/>
    <property type="project" value="InterPro"/>
</dbReference>
<dbReference type="InterPro" id="IPR036852">
    <property type="entry name" value="Peptidase_S8/S53_dom_sf"/>
</dbReference>
<dbReference type="Gene3D" id="3.40.50.200">
    <property type="entry name" value="Peptidase S8/S53 domain"/>
    <property type="match status" value="1"/>
</dbReference>
<dbReference type="SUPFAM" id="SSF52743">
    <property type="entry name" value="Subtilisin-like"/>
    <property type="match status" value="1"/>
</dbReference>